<keyword evidence="1" id="KW-1133">Transmembrane helix</keyword>
<keyword evidence="3" id="KW-1185">Reference proteome</keyword>
<feature type="transmembrane region" description="Helical" evidence="1">
    <location>
        <begin position="177"/>
        <end position="203"/>
    </location>
</feature>
<name>A0ABQ6ZHM5_9GAMM</name>
<accession>A0ABQ6ZHM5</accession>
<evidence type="ECO:0000313" key="2">
    <source>
        <dbReference type="EMBL" id="KAF1725334.1"/>
    </source>
</evidence>
<keyword evidence="1" id="KW-0812">Transmembrane</keyword>
<feature type="transmembrane region" description="Helical" evidence="1">
    <location>
        <begin position="32"/>
        <end position="51"/>
    </location>
</feature>
<feature type="transmembrane region" description="Helical" evidence="1">
    <location>
        <begin position="71"/>
        <end position="92"/>
    </location>
</feature>
<evidence type="ECO:0000313" key="3">
    <source>
        <dbReference type="Proteomes" id="UP000781710"/>
    </source>
</evidence>
<proteinExistence type="predicted"/>
<evidence type="ECO:0000256" key="1">
    <source>
        <dbReference type="SAM" id="Phobius"/>
    </source>
</evidence>
<keyword evidence="1" id="KW-0472">Membrane</keyword>
<feature type="transmembrane region" description="Helical" evidence="1">
    <location>
        <begin position="104"/>
        <end position="125"/>
    </location>
</feature>
<reference evidence="2 3" key="1">
    <citation type="submission" date="2017-10" db="EMBL/GenBank/DDBJ databases">
        <title>Whole genome sequencing of members of genus Pseudoxanthomonas.</title>
        <authorList>
            <person name="Kumar S."/>
            <person name="Bansal K."/>
            <person name="Kaur A."/>
            <person name="Patil P."/>
            <person name="Sharma S."/>
            <person name="Patil P.B."/>
        </authorList>
    </citation>
    <scope>NUCLEOTIDE SEQUENCE [LARGE SCALE GENOMIC DNA]</scope>
    <source>
        <strain evidence="2 3">DSM 17109</strain>
    </source>
</reference>
<dbReference type="EMBL" id="PDWW01000010">
    <property type="protein sequence ID" value="KAF1725334.1"/>
    <property type="molecule type" value="Genomic_DNA"/>
</dbReference>
<dbReference type="Proteomes" id="UP000781710">
    <property type="component" value="Unassembled WGS sequence"/>
</dbReference>
<protein>
    <recommendedName>
        <fullName evidence="4">Transmembrane protein</fullName>
    </recommendedName>
</protein>
<organism evidence="2 3">
    <name type="scientific">Pseudoxanthomonas japonensis</name>
    <dbReference type="NCBI Taxonomy" id="69284"/>
    <lineage>
        <taxon>Bacteria</taxon>
        <taxon>Pseudomonadati</taxon>
        <taxon>Pseudomonadota</taxon>
        <taxon>Gammaproteobacteria</taxon>
        <taxon>Lysobacterales</taxon>
        <taxon>Lysobacteraceae</taxon>
        <taxon>Pseudoxanthomonas</taxon>
    </lineage>
</organism>
<evidence type="ECO:0008006" key="4">
    <source>
        <dbReference type="Google" id="ProtNLM"/>
    </source>
</evidence>
<sequence>MQHVKWWLLLVGAMLAFWALLAGPDVLFGVDLGKWGTALLVTVAWVSMFAVSQAPPGEAERGLSPGEWKAWVGVAFMLAATGYFLAKAHVFAEGPVADNDGARAVGRNLVLLLVAWSVLLGVLGARWKGRVQEDERDREIEKQAAGWGRGGLMFVVIGLAVMLAFSPADRLAWATHFMIANLLVFALMWGWLCEYAATAVMYWRDRQ</sequence>
<gene>
    <name evidence="2" type="ORF">CSC78_08935</name>
</gene>
<comment type="caution">
    <text evidence="2">The sequence shown here is derived from an EMBL/GenBank/DDBJ whole genome shotgun (WGS) entry which is preliminary data.</text>
</comment>
<feature type="transmembrane region" description="Helical" evidence="1">
    <location>
        <begin position="146"/>
        <end position="165"/>
    </location>
</feature>